<name>A0ABW0GQM6_9MICO</name>
<dbReference type="EMBL" id="JBHSLD010000009">
    <property type="protein sequence ID" value="MFC5381525.1"/>
    <property type="molecule type" value="Genomic_DNA"/>
</dbReference>
<feature type="region of interest" description="Disordered" evidence="1">
    <location>
        <begin position="57"/>
        <end position="78"/>
    </location>
</feature>
<evidence type="ECO:0000256" key="1">
    <source>
        <dbReference type="SAM" id="MobiDB-lite"/>
    </source>
</evidence>
<protein>
    <submittedName>
        <fullName evidence="3">Uncharacterized protein</fullName>
    </submittedName>
</protein>
<reference evidence="4" key="1">
    <citation type="journal article" date="2019" name="Int. J. Syst. Evol. Microbiol.">
        <title>The Global Catalogue of Microorganisms (GCM) 10K type strain sequencing project: providing services to taxonomists for standard genome sequencing and annotation.</title>
        <authorList>
            <consortium name="The Broad Institute Genomics Platform"/>
            <consortium name="The Broad Institute Genome Sequencing Center for Infectious Disease"/>
            <person name="Wu L."/>
            <person name="Ma J."/>
        </authorList>
    </citation>
    <scope>NUCLEOTIDE SEQUENCE [LARGE SCALE GENOMIC DNA]</scope>
    <source>
        <strain evidence="4">CCUG 43114</strain>
    </source>
</reference>
<keyword evidence="2" id="KW-0472">Membrane</keyword>
<keyword evidence="4" id="KW-1185">Reference proteome</keyword>
<feature type="transmembrane region" description="Helical" evidence="2">
    <location>
        <begin position="30"/>
        <end position="51"/>
    </location>
</feature>
<organism evidence="3 4">
    <name type="scientific">Aquipuribacter nitratireducens</name>
    <dbReference type="NCBI Taxonomy" id="650104"/>
    <lineage>
        <taxon>Bacteria</taxon>
        <taxon>Bacillati</taxon>
        <taxon>Actinomycetota</taxon>
        <taxon>Actinomycetes</taxon>
        <taxon>Micrococcales</taxon>
        <taxon>Intrasporangiaceae</taxon>
        <taxon>Aquipuribacter</taxon>
    </lineage>
</organism>
<keyword evidence="2" id="KW-1133">Transmembrane helix</keyword>
<sequence length="78" mass="8498">MMGFVPLYGLVLASPVVLQALQGHRPVHEALVVWLVAMLLAMGGVRLWSVVTTPAPAPAVRPTPYDGRAEPRRRRDDA</sequence>
<accession>A0ABW0GQM6</accession>
<evidence type="ECO:0000256" key="2">
    <source>
        <dbReference type="SAM" id="Phobius"/>
    </source>
</evidence>
<feature type="compositionally biased region" description="Basic and acidic residues" evidence="1">
    <location>
        <begin position="67"/>
        <end position="78"/>
    </location>
</feature>
<dbReference type="RefSeq" id="WP_340269418.1">
    <property type="nucleotide sequence ID" value="NZ_JBBEOG010000004.1"/>
</dbReference>
<proteinExistence type="predicted"/>
<gene>
    <name evidence="3" type="ORF">ACFPJ6_12040</name>
</gene>
<dbReference type="Proteomes" id="UP001596122">
    <property type="component" value="Unassembled WGS sequence"/>
</dbReference>
<keyword evidence="2" id="KW-0812">Transmembrane</keyword>
<comment type="caution">
    <text evidence="3">The sequence shown here is derived from an EMBL/GenBank/DDBJ whole genome shotgun (WGS) entry which is preliminary data.</text>
</comment>
<evidence type="ECO:0000313" key="3">
    <source>
        <dbReference type="EMBL" id="MFC5381525.1"/>
    </source>
</evidence>
<evidence type="ECO:0000313" key="4">
    <source>
        <dbReference type="Proteomes" id="UP001596122"/>
    </source>
</evidence>